<dbReference type="EMBL" id="CP004121">
    <property type="protein sequence ID" value="AGF55934.1"/>
    <property type="molecule type" value="Genomic_DNA"/>
</dbReference>
<dbReference type="HOGENOM" id="CLU_2823557_0_0_9"/>
<proteinExistence type="predicted"/>
<dbReference type="KEGG" id="csr:Cspa_c21690"/>
<dbReference type="RefSeq" id="WP_015392253.1">
    <property type="nucleotide sequence ID" value="NZ_AOIF01000116.1"/>
</dbReference>
<keyword evidence="2" id="KW-1185">Reference proteome</keyword>
<evidence type="ECO:0000313" key="2">
    <source>
        <dbReference type="Proteomes" id="UP000011728"/>
    </source>
</evidence>
<dbReference type="eggNOG" id="ENOG50327S9">
    <property type="taxonomic scope" value="Bacteria"/>
</dbReference>
<sequence>MVIRESIEIHREDTSIEDFKKEIELLKSAGYKVFDETNDYVCFYQSTTVVNSDLLSNRSC</sequence>
<organism evidence="1 2">
    <name type="scientific">Clostridium saccharoperbutylacetonicum N1-4(HMT)</name>
    <dbReference type="NCBI Taxonomy" id="931276"/>
    <lineage>
        <taxon>Bacteria</taxon>
        <taxon>Bacillati</taxon>
        <taxon>Bacillota</taxon>
        <taxon>Clostridia</taxon>
        <taxon>Eubacteriales</taxon>
        <taxon>Clostridiaceae</taxon>
        <taxon>Clostridium</taxon>
    </lineage>
</organism>
<dbReference type="AlphaFoldDB" id="M1MDD4"/>
<name>M1MDD4_9CLOT</name>
<evidence type="ECO:0000313" key="1">
    <source>
        <dbReference type="EMBL" id="AGF55934.1"/>
    </source>
</evidence>
<gene>
    <name evidence="1" type="ORF">Cspa_c21690</name>
</gene>
<protein>
    <submittedName>
        <fullName evidence="1">Uncharacterized protein</fullName>
    </submittedName>
</protein>
<reference evidence="1 2" key="1">
    <citation type="submission" date="2013-02" db="EMBL/GenBank/DDBJ databases">
        <title>Genome sequence of Clostridium saccharoperbutylacetonicum N1-4(HMT).</title>
        <authorList>
            <person name="Poehlein A."/>
            <person name="Daniel R."/>
        </authorList>
    </citation>
    <scope>NUCLEOTIDE SEQUENCE [LARGE SCALE GENOMIC DNA]</scope>
    <source>
        <strain evidence="2">N1-4(HMT)</strain>
    </source>
</reference>
<dbReference type="OrthoDB" id="1930400at2"/>
<dbReference type="Proteomes" id="UP000011728">
    <property type="component" value="Chromosome"/>
</dbReference>
<accession>M1MDD4</accession>